<dbReference type="InterPro" id="IPR044492">
    <property type="entry name" value="P_typ_ATPase_HD_dom"/>
</dbReference>
<dbReference type="GO" id="GO:0016616">
    <property type="term" value="F:oxidoreductase activity, acting on the CH-OH group of donors, NAD or NADP as acceptor"/>
    <property type="evidence" value="ECO:0007669"/>
    <property type="project" value="InterPro"/>
</dbReference>
<dbReference type="PANTHER" id="PTHR24092:SF218">
    <property type="entry name" value="PHOSPHOLIPID-TRANSPORTING ATPASE"/>
    <property type="match status" value="1"/>
</dbReference>
<keyword evidence="9 18" id="KW-1278">Translocase</keyword>
<keyword evidence="10 18" id="KW-1133">Transmembrane helix</keyword>
<feature type="binding site" evidence="16">
    <location>
        <position position="967"/>
    </location>
    <ligand>
        <name>ATP</name>
        <dbReference type="ChEBI" id="CHEBI:30616"/>
    </ligand>
</feature>
<dbReference type="SFLD" id="SFLDF00027">
    <property type="entry name" value="p-type_atpase"/>
    <property type="match status" value="1"/>
</dbReference>
<evidence type="ECO:0000313" key="25">
    <source>
        <dbReference type="Proteomes" id="UP000030764"/>
    </source>
</evidence>
<evidence type="ECO:0000256" key="1">
    <source>
        <dbReference type="ARBA" id="ARBA00004141"/>
    </source>
</evidence>
<evidence type="ECO:0000256" key="8">
    <source>
        <dbReference type="ARBA" id="ARBA00022842"/>
    </source>
</evidence>
<dbReference type="SUPFAM" id="SSF81660">
    <property type="entry name" value="Metal cation-transporting ATPase, ATP-binding domain N"/>
    <property type="match status" value="1"/>
</dbReference>
<feature type="domain" description="D-isomer specific 2-hydroxyacid dehydrogenase NAD-binding" evidence="21">
    <location>
        <begin position="1394"/>
        <end position="1565"/>
    </location>
</feature>
<evidence type="ECO:0000256" key="17">
    <source>
        <dbReference type="PIRSR" id="PIRSR606539-3"/>
    </source>
</evidence>
<dbReference type="GO" id="GO:0140326">
    <property type="term" value="F:ATPase-coupled intramembrane lipid transporter activity"/>
    <property type="evidence" value="ECO:0007669"/>
    <property type="project" value="UniProtKB-EC"/>
</dbReference>
<evidence type="ECO:0000256" key="10">
    <source>
        <dbReference type="ARBA" id="ARBA00022989"/>
    </source>
</evidence>
<keyword evidence="8 17" id="KW-0460">Magnesium</keyword>
<feature type="binding site" evidence="16">
    <location>
        <position position="779"/>
    </location>
    <ligand>
        <name>ATP</name>
        <dbReference type="ChEBI" id="CHEBI:30616"/>
    </ligand>
</feature>
<dbReference type="InterPro" id="IPR023298">
    <property type="entry name" value="ATPase_P-typ_TM_dom_sf"/>
</dbReference>
<dbReference type="NCBIfam" id="TIGR01652">
    <property type="entry name" value="ATPase-Plipid"/>
    <property type="match status" value="1"/>
</dbReference>
<dbReference type="GO" id="GO:0005524">
    <property type="term" value="F:ATP binding"/>
    <property type="evidence" value="ECO:0007669"/>
    <property type="project" value="UniProtKB-UniRule"/>
</dbReference>
<proteinExistence type="inferred from homology"/>
<dbReference type="Pfam" id="PF13246">
    <property type="entry name" value="Cation_ATPase"/>
    <property type="match status" value="1"/>
</dbReference>
<evidence type="ECO:0000259" key="21">
    <source>
        <dbReference type="Pfam" id="PF02826"/>
    </source>
</evidence>
<dbReference type="Proteomes" id="UP000030764">
    <property type="component" value="Unassembled WGS sequence"/>
</dbReference>
<feature type="domain" description="D-isomer specific 2-hydroxyacid dehydrogenase catalytic" evidence="20">
    <location>
        <begin position="1291"/>
        <end position="1586"/>
    </location>
</feature>
<evidence type="ECO:0000256" key="19">
    <source>
        <dbReference type="SAM" id="MobiDB-lite"/>
    </source>
</evidence>
<dbReference type="PROSITE" id="PS00154">
    <property type="entry name" value="ATPASE_E1_E2"/>
    <property type="match status" value="1"/>
</dbReference>
<feature type="binding site" evidence="16">
    <location>
        <position position="965"/>
    </location>
    <ligand>
        <name>ATP</name>
        <dbReference type="ChEBI" id="CHEBI:30616"/>
    </ligand>
</feature>
<dbReference type="InterPro" id="IPR036412">
    <property type="entry name" value="HAD-like_sf"/>
</dbReference>
<keyword evidence="6 16" id="KW-0547">Nucleotide-binding</keyword>
<dbReference type="InterPro" id="IPR008250">
    <property type="entry name" value="ATPase_P-typ_transduc_dom_A_sf"/>
</dbReference>
<evidence type="ECO:0000256" key="5">
    <source>
        <dbReference type="ARBA" id="ARBA00022723"/>
    </source>
</evidence>
<feature type="domain" description="P-type ATPase C-terminal" evidence="23">
    <location>
        <begin position="1116"/>
        <end position="1253"/>
    </location>
</feature>
<dbReference type="Gene3D" id="3.40.50.1000">
    <property type="entry name" value="HAD superfamily/HAD-like"/>
    <property type="match status" value="2"/>
</dbReference>
<feature type="binding site" evidence="16">
    <location>
        <position position="1063"/>
    </location>
    <ligand>
        <name>ATP</name>
        <dbReference type="ChEBI" id="CHEBI:30616"/>
    </ligand>
</feature>
<dbReference type="InterPro" id="IPR032631">
    <property type="entry name" value="P-type_ATPase_N"/>
</dbReference>
<evidence type="ECO:0000256" key="7">
    <source>
        <dbReference type="ARBA" id="ARBA00022840"/>
    </source>
</evidence>
<dbReference type="SFLD" id="SFLDS00003">
    <property type="entry name" value="Haloacid_Dehalogenase"/>
    <property type="match status" value="1"/>
</dbReference>
<keyword evidence="13 18" id="KW-0472">Membrane</keyword>
<feature type="active site" description="4-aspartylphosphate intermediate" evidence="15">
    <location>
        <position position="452"/>
    </location>
</feature>
<dbReference type="InterPro" id="IPR001757">
    <property type="entry name" value="P_typ_ATPase"/>
</dbReference>
<feature type="binding site" evidence="16">
    <location>
        <position position="966"/>
    </location>
    <ligand>
        <name>ATP</name>
        <dbReference type="ChEBI" id="CHEBI:30616"/>
    </ligand>
</feature>
<dbReference type="EC" id="7.6.2.1" evidence="18"/>
<gene>
    <name evidence="24" type="ORF">M513_04530</name>
</gene>
<feature type="binding site" evidence="16">
    <location>
        <position position="1092"/>
    </location>
    <ligand>
        <name>ATP</name>
        <dbReference type="ChEBI" id="CHEBI:30616"/>
    </ligand>
</feature>
<dbReference type="Pfam" id="PF16212">
    <property type="entry name" value="PhoLip_ATPase_C"/>
    <property type="match status" value="1"/>
</dbReference>
<comment type="similarity">
    <text evidence="3 18">Belongs to the cation transport ATPase (P-type) (TC 3.A.3) family. Type IV subfamily.</text>
</comment>
<dbReference type="GO" id="GO:0016887">
    <property type="term" value="F:ATP hydrolysis activity"/>
    <property type="evidence" value="ECO:0007669"/>
    <property type="project" value="InterPro"/>
</dbReference>
<comment type="similarity">
    <text evidence="2">Belongs to the D-isomer specific 2-hydroxyacid dehydrogenase family.</text>
</comment>
<evidence type="ECO:0000256" key="6">
    <source>
        <dbReference type="ARBA" id="ARBA00022741"/>
    </source>
</evidence>
<organism evidence="24 25">
    <name type="scientific">Trichuris suis</name>
    <name type="common">pig whipworm</name>
    <dbReference type="NCBI Taxonomy" id="68888"/>
    <lineage>
        <taxon>Eukaryota</taxon>
        <taxon>Metazoa</taxon>
        <taxon>Ecdysozoa</taxon>
        <taxon>Nematoda</taxon>
        <taxon>Enoplea</taxon>
        <taxon>Dorylaimia</taxon>
        <taxon>Trichinellida</taxon>
        <taxon>Trichuridae</taxon>
        <taxon>Trichuris</taxon>
    </lineage>
</organism>
<dbReference type="InterPro" id="IPR036291">
    <property type="entry name" value="NAD(P)-bd_dom_sf"/>
</dbReference>
<evidence type="ECO:0000313" key="24">
    <source>
        <dbReference type="EMBL" id="KFD54585.1"/>
    </source>
</evidence>
<dbReference type="SUPFAM" id="SSF52283">
    <property type="entry name" value="Formate/glycerate dehydrogenase catalytic domain-like"/>
    <property type="match status" value="1"/>
</dbReference>
<dbReference type="Pfam" id="PF02826">
    <property type="entry name" value="2-Hacid_dh_C"/>
    <property type="match status" value="1"/>
</dbReference>
<dbReference type="SFLD" id="SFLDG00002">
    <property type="entry name" value="C1.7:_P-type_atpase_like"/>
    <property type="match status" value="1"/>
</dbReference>
<dbReference type="InterPro" id="IPR006140">
    <property type="entry name" value="D-isomer_DH_NAD-bd"/>
</dbReference>
<dbReference type="Gene3D" id="1.20.1110.10">
    <property type="entry name" value="Calcium-transporting ATPase, transmembrane domain"/>
    <property type="match status" value="1"/>
</dbReference>
<reference evidence="24 25" key="1">
    <citation type="journal article" date="2014" name="Nat. Genet.">
        <title>Genome and transcriptome of the porcine whipworm Trichuris suis.</title>
        <authorList>
            <person name="Jex A.R."/>
            <person name="Nejsum P."/>
            <person name="Schwarz E.M."/>
            <person name="Hu L."/>
            <person name="Young N.D."/>
            <person name="Hall R.S."/>
            <person name="Korhonen P.K."/>
            <person name="Liao S."/>
            <person name="Thamsborg S."/>
            <person name="Xia J."/>
            <person name="Xu P."/>
            <person name="Wang S."/>
            <person name="Scheerlinck J.P."/>
            <person name="Hofmann A."/>
            <person name="Sternberg P.W."/>
            <person name="Wang J."/>
            <person name="Gasser R.B."/>
        </authorList>
    </citation>
    <scope>NUCLEOTIDE SEQUENCE [LARGE SCALE GENOMIC DNA]</scope>
    <source>
        <strain evidence="24">DCEP-RM93M</strain>
    </source>
</reference>
<dbReference type="EMBL" id="KL363206">
    <property type="protein sequence ID" value="KFD54585.1"/>
    <property type="molecule type" value="Genomic_DNA"/>
</dbReference>
<dbReference type="InterPro" id="IPR018303">
    <property type="entry name" value="ATPase_P-typ_P_site"/>
</dbReference>
<protein>
    <recommendedName>
        <fullName evidence="18">Phospholipid-transporting ATPase</fullName>
        <ecNumber evidence="18">7.6.2.1</ecNumber>
    </recommendedName>
</protein>
<evidence type="ECO:0000256" key="12">
    <source>
        <dbReference type="ARBA" id="ARBA00023027"/>
    </source>
</evidence>
<evidence type="ECO:0000259" key="20">
    <source>
        <dbReference type="Pfam" id="PF00389"/>
    </source>
</evidence>
<feature type="transmembrane region" description="Helical" evidence="18">
    <location>
        <begin position="155"/>
        <end position="172"/>
    </location>
</feature>
<feature type="binding site" evidence="17">
    <location>
        <position position="1089"/>
    </location>
    <ligand>
        <name>Mg(2+)</name>
        <dbReference type="ChEBI" id="CHEBI:18420"/>
    </ligand>
</feature>
<dbReference type="Gene3D" id="3.40.50.720">
    <property type="entry name" value="NAD(P)-binding Rossmann-like Domain"/>
    <property type="match status" value="2"/>
</dbReference>
<feature type="binding site" evidence="17">
    <location>
        <position position="1093"/>
    </location>
    <ligand>
        <name>Mg(2+)</name>
        <dbReference type="ChEBI" id="CHEBI:18420"/>
    </ligand>
</feature>
<evidence type="ECO:0000256" key="18">
    <source>
        <dbReference type="RuleBase" id="RU362033"/>
    </source>
</evidence>
<comment type="cofactor">
    <cofactor evidence="17">
        <name>Mg(2+)</name>
        <dbReference type="ChEBI" id="CHEBI:18420"/>
    </cofactor>
</comment>
<evidence type="ECO:0000259" key="22">
    <source>
        <dbReference type="Pfam" id="PF16209"/>
    </source>
</evidence>
<dbReference type="InterPro" id="IPR032630">
    <property type="entry name" value="P_typ_ATPase_c"/>
</dbReference>
<dbReference type="SUPFAM" id="SSF51735">
    <property type="entry name" value="NAD(P)-binding Rossmann-fold domains"/>
    <property type="match status" value="1"/>
</dbReference>
<dbReference type="InterPro" id="IPR023299">
    <property type="entry name" value="ATPase_P-typ_cyto_dom_N"/>
</dbReference>
<dbReference type="PRINTS" id="PR00119">
    <property type="entry name" value="CATATPASE"/>
</dbReference>
<comment type="catalytic activity">
    <reaction evidence="14 18">
        <text>ATP + H2O + phospholipidSide 1 = ADP + phosphate + phospholipidSide 2.</text>
        <dbReference type="EC" id="7.6.2.1"/>
    </reaction>
</comment>
<dbReference type="GO" id="GO:0051287">
    <property type="term" value="F:NAD binding"/>
    <property type="evidence" value="ECO:0007669"/>
    <property type="project" value="InterPro"/>
</dbReference>
<dbReference type="GO" id="GO:0000287">
    <property type="term" value="F:magnesium ion binding"/>
    <property type="evidence" value="ECO:0007669"/>
    <property type="project" value="UniProtKB-UniRule"/>
</dbReference>
<comment type="caution">
    <text evidence="18">Lacks conserved residue(s) required for the propagation of feature annotation.</text>
</comment>
<dbReference type="SUPFAM" id="SSF81653">
    <property type="entry name" value="Calcium ATPase, transduction domain A"/>
    <property type="match status" value="1"/>
</dbReference>
<keyword evidence="7 16" id="KW-0067">ATP-binding</keyword>
<dbReference type="FunFam" id="3.40.50.720:FF:000021">
    <property type="entry name" value="D-3-phosphoglycerate dehydrogenase"/>
    <property type="match status" value="1"/>
</dbReference>
<dbReference type="InterPro" id="IPR006139">
    <property type="entry name" value="D-isomer_2_OHA_DH_cat_dom"/>
</dbReference>
<feature type="binding site" evidence="16">
    <location>
        <position position="452"/>
    </location>
    <ligand>
        <name>ATP</name>
        <dbReference type="ChEBI" id="CHEBI:30616"/>
    </ligand>
</feature>
<feature type="binding site" evidence="16">
    <location>
        <position position="454"/>
    </location>
    <ligand>
        <name>ATP</name>
        <dbReference type="ChEBI" id="CHEBI:30616"/>
    </ligand>
</feature>
<feature type="binding site" evidence="16">
    <location>
        <position position="1069"/>
    </location>
    <ligand>
        <name>ATP</name>
        <dbReference type="ChEBI" id="CHEBI:30616"/>
    </ligand>
</feature>
<feature type="transmembrane region" description="Helical" evidence="18">
    <location>
        <begin position="178"/>
        <end position="197"/>
    </location>
</feature>
<dbReference type="NCBIfam" id="TIGR01494">
    <property type="entry name" value="ATPase_P-type"/>
    <property type="match status" value="1"/>
</dbReference>
<dbReference type="Gene3D" id="2.70.150.10">
    <property type="entry name" value="Calcium-transporting ATPase, cytoplasmic transduction domain A"/>
    <property type="match status" value="1"/>
</dbReference>
<dbReference type="CDD" id="cd12173">
    <property type="entry name" value="PGDH_4"/>
    <property type="match status" value="1"/>
</dbReference>
<feature type="binding site" evidence="16">
    <location>
        <position position="453"/>
    </location>
    <ligand>
        <name>ATP</name>
        <dbReference type="ChEBI" id="CHEBI:30616"/>
    </ligand>
</feature>
<evidence type="ECO:0000256" key="13">
    <source>
        <dbReference type="ARBA" id="ARBA00023136"/>
    </source>
</evidence>
<name>A0A085MBI9_9BILA</name>
<feature type="binding site" evidence="16">
    <location>
        <position position="845"/>
    </location>
    <ligand>
        <name>ATP</name>
        <dbReference type="ChEBI" id="CHEBI:30616"/>
    </ligand>
</feature>
<dbReference type="InterPro" id="IPR006539">
    <property type="entry name" value="P-type_ATPase_IV"/>
</dbReference>
<keyword evidence="4 18" id="KW-0812">Transmembrane</keyword>
<comment type="subcellular location">
    <subcellularLocation>
        <location evidence="1 18">Membrane</location>
        <topology evidence="1 18">Multi-pass membrane protein</topology>
    </subcellularLocation>
</comment>
<dbReference type="GO" id="GO:0005886">
    <property type="term" value="C:plasma membrane"/>
    <property type="evidence" value="ECO:0007669"/>
    <property type="project" value="TreeGrafter"/>
</dbReference>
<dbReference type="SUPFAM" id="SSF56784">
    <property type="entry name" value="HAD-like"/>
    <property type="match status" value="1"/>
</dbReference>
<dbReference type="Pfam" id="PF16209">
    <property type="entry name" value="PhoLip_ATPase_N"/>
    <property type="match status" value="1"/>
</dbReference>
<keyword evidence="11" id="KW-0560">Oxidoreductase</keyword>
<feature type="binding site" evidence="16">
    <location>
        <position position="821"/>
    </location>
    <ligand>
        <name>ATP</name>
        <dbReference type="ChEBI" id="CHEBI:30616"/>
    </ligand>
</feature>
<dbReference type="FunFam" id="2.70.150.10:FF:000054">
    <property type="entry name" value="Phospholipid-transporting ATPase"/>
    <property type="match status" value="1"/>
</dbReference>
<feature type="binding site" evidence="17">
    <location>
        <position position="452"/>
    </location>
    <ligand>
        <name>Mg(2+)</name>
        <dbReference type="ChEBI" id="CHEBI:18420"/>
    </ligand>
</feature>
<dbReference type="InterPro" id="IPR023214">
    <property type="entry name" value="HAD_sf"/>
</dbReference>
<evidence type="ECO:0000256" key="2">
    <source>
        <dbReference type="ARBA" id="ARBA00005854"/>
    </source>
</evidence>
<dbReference type="PANTHER" id="PTHR24092">
    <property type="entry name" value="PROBABLE PHOSPHOLIPID-TRANSPORTING ATPASE"/>
    <property type="match status" value="1"/>
</dbReference>
<accession>A0A085MBI9</accession>
<keyword evidence="5 17" id="KW-0479">Metal-binding</keyword>
<sequence length="1590" mass="179126">MLDKRVQPTGHYNAQWTNSWPNASARRKQIEQEKSHSRSLSSGAKEAGLEASPWPEEYNIGAEFGSDSEKGKWSFKLERYFRSLISRLCDSIACLRQRRLKEKNKGVRIVMPNHTVAGSKGAHPNSAYKGNKVQTTKYNIFTFLPKNLFQQFHRLANLYFLFIAFLNWFPQIEAYGRFLGFIPLFIVLAVTAVKDAYEDRRRYLMDKTINNLTCKVYDGLSKTYVKTLWKDVTVGDIIRVSCNEIMPADMLLLNSADRSGICYVETSSLDGENSLKPRQVVSSFAKRNEPFDPGKFRCLIECEAPNQHMYRFVGAMLHQDGYREPLDKESLIIRGCELRNTDYIEGIVLYAGSQTWLNSFEDRNVVPFLNFFVDNESSTSYNSFLMFWASAILFQIMIPISLYVTMELVKIGQVFFIGQDPKLYDKETRSKVECRTLNIPEELGQVEHILSDKTGTLTENLMVFKRCTVDGVDYVSSEIESDEENAPLKNVRSGVKAVKPNPTLKKIIDDLFSLGDQESAASYTLSADPEVIIHFFVNMAICNTVVVNGLPEGEAGHSLDKIMRHDRADKAATENLPVAVKNVWENSYSMEDTDTATGISETISCSLTDSDENALEKNAIFRAWPHQWKNFLSMKRIALLRKAMHHRSPNESGPTSSQRKKFRSLINRSNFSLPHLSMKAAEFFTWTSSEKQTSISLSEISETTVQSSKGGKQLHEKYAKSKRVSATKPTYSLFSIPKQFIELNKWSVLIPPLLRRGMDKPKTVSCFKNPIYEAESPDELALVHAAASYGIRLAKRQGKQAFIQMPNRQVHAYDVLHVLAFSPERRRMSVIVKQSPGNQLFLYCKGADTTIFTLLSKKFCESRRGIHCIKKTKGYLQKYSSLGLRTLCLAKRSISMNEYRVWLNQHHSAELAHKNRGELLEMSASMIERDLELLGTTAVEDRLQPGVPECIRALRSAGINIWVLTGDKTETAVNIAYACNLFNPRDELLYIDTKNWLDTDATLEACLDKTGLNRMGEEMLKKKFFLNFGLVIDGRTLPGCINTPLVRKFLKLISHCPAVLCTRSTPQQKAMVVELVKKRLHSLTLAVGDGANDVPMLQSADVGVGISGKEGMHAVIASDFSMPRFKYLQRLLLVHGHWCYNRLARLILYFFYKNSVMVFLMFFFQAFCGFSSQAIIDPVYQNFFNVVFTAMPPMNFGILEEDIKGKHLMANPHLYVLGRENQIFCTRKFALTILDSSWQAAVIFAVATMCAAKACPSPWKFSLTGKGNDSSSYATENKVMTSESSRRIRKVLVADKLHGKGLERLKRCGMEVYANGNIKRETILDMVEDYDALVVRSSTKVDEEMISKGKRLKIIIRAGTGMDNIDVEEARRRGVKVVNTPEANSISAAELTCSLLMALSRNIPQANASMKEGKWNRERFMGSELNGKILGLIGLGRVGKLVAERMTAFGMEVLAYDPGINTNVLPQVRMVDFDSLLSTADYISLHVPLTETTENIINEKTLLKCKKGVRLVNCSRGETVNEEHLLKGLNSGHVAGAALDVFQKEPTSNIDLIKHANVICTPHIGASTIEAQNRVADEIANILISFDQCK</sequence>
<evidence type="ECO:0000256" key="9">
    <source>
        <dbReference type="ARBA" id="ARBA00022967"/>
    </source>
</evidence>
<evidence type="ECO:0000256" key="3">
    <source>
        <dbReference type="ARBA" id="ARBA00008109"/>
    </source>
</evidence>
<evidence type="ECO:0000256" key="14">
    <source>
        <dbReference type="ARBA" id="ARBA00034036"/>
    </source>
</evidence>
<feature type="binding site" evidence="16">
    <location>
        <position position="885"/>
    </location>
    <ligand>
        <name>ATP</name>
        <dbReference type="ChEBI" id="CHEBI:30616"/>
    </ligand>
</feature>
<keyword evidence="25" id="KW-1185">Reference proteome</keyword>
<keyword evidence="12" id="KW-0520">NAD</keyword>
<dbReference type="SUPFAM" id="SSF81665">
    <property type="entry name" value="Calcium ATPase, transmembrane domain M"/>
    <property type="match status" value="1"/>
</dbReference>
<evidence type="ECO:0000256" key="15">
    <source>
        <dbReference type="PIRSR" id="PIRSR606539-1"/>
    </source>
</evidence>
<feature type="transmembrane region" description="Helical" evidence="18">
    <location>
        <begin position="385"/>
        <end position="406"/>
    </location>
</feature>
<evidence type="ECO:0000259" key="23">
    <source>
        <dbReference type="Pfam" id="PF16212"/>
    </source>
</evidence>
<feature type="domain" description="P-type ATPase N-terminal" evidence="22">
    <location>
        <begin position="125"/>
        <end position="178"/>
    </location>
</feature>
<dbReference type="Gene3D" id="3.40.1110.10">
    <property type="entry name" value="Calcium-transporting ATPase, cytoplasmic domain N"/>
    <property type="match status" value="2"/>
</dbReference>
<feature type="compositionally biased region" description="Polar residues" evidence="19">
    <location>
        <begin position="10"/>
        <end position="22"/>
    </location>
</feature>
<feature type="binding site" evidence="16">
    <location>
        <position position="1093"/>
    </location>
    <ligand>
        <name>ATP</name>
        <dbReference type="ChEBI" id="CHEBI:30616"/>
    </ligand>
</feature>
<dbReference type="GO" id="GO:0045332">
    <property type="term" value="P:phospholipid translocation"/>
    <property type="evidence" value="ECO:0007669"/>
    <property type="project" value="TreeGrafter"/>
</dbReference>
<feature type="binding site" evidence="17">
    <location>
        <position position="454"/>
    </location>
    <ligand>
        <name>Mg(2+)</name>
        <dbReference type="ChEBI" id="CHEBI:18420"/>
    </ligand>
</feature>
<dbReference type="FunFam" id="3.40.50.1000:FF:000014">
    <property type="entry name" value="Phospholipid-transporting ATPase"/>
    <property type="match status" value="1"/>
</dbReference>
<evidence type="ECO:0000256" key="16">
    <source>
        <dbReference type="PIRSR" id="PIRSR606539-2"/>
    </source>
</evidence>
<evidence type="ECO:0000256" key="4">
    <source>
        <dbReference type="ARBA" id="ARBA00022692"/>
    </source>
</evidence>
<feature type="region of interest" description="Disordered" evidence="19">
    <location>
        <begin position="1"/>
        <end position="50"/>
    </location>
</feature>
<evidence type="ECO:0000256" key="11">
    <source>
        <dbReference type="ARBA" id="ARBA00023002"/>
    </source>
</evidence>
<dbReference type="Pfam" id="PF00389">
    <property type="entry name" value="2-Hacid_dh"/>
    <property type="match status" value="1"/>
</dbReference>